<name>A0AAW9I7U7_CLOPF</name>
<gene>
    <name evidence="1" type="ORF">GNF68_16150</name>
</gene>
<proteinExistence type="predicted"/>
<organism evidence="1 2">
    <name type="scientific">Clostridium perfringens</name>
    <dbReference type="NCBI Taxonomy" id="1502"/>
    <lineage>
        <taxon>Bacteria</taxon>
        <taxon>Bacillati</taxon>
        <taxon>Bacillota</taxon>
        <taxon>Clostridia</taxon>
        <taxon>Eubacteriales</taxon>
        <taxon>Clostridiaceae</taxon>
        <taxon>Clostridium</taxon>
    </lineage>
</organism>
<feature type="non-terminal residue" evidence="1">
    <location>
        <position position="149"/>
    </location>
</feature>
<dbReference type="EMBL" id="WNUI01000405">
    <property type="protein sequence ID" value="MDZ4910528.1"/>
    <property type="molecule type" value="Genomic_DNA"/>
</dbReference>
<sequence length="149" mass="17165">KYKEAAQRALEVVMKEIVPTGRWEDFETYWSCCGYGREDLPGNKVARNNMVKQCNFSMFWTAEALYHMYKMSGNPPYLNVGQCVLDEMLMTQASWQPPYLYVDVLGGFGVMNCDGEWNDARQSLFAELILQYGMELDLPEYIERGIAAL</sequence>
<evidence type="ECO:0000313" key="1">
    <source>
        <dbReference type="EMBL" id="MDZ4910528.1"/>
    </source>
</evidence>
<feature type="non-terminal residue" evidence="1">
    <location>
        <position position="1"/>
    </location>
</feature>
<comment type="caution">
    <text evidence="1">The sequence shown here is derived from an EMBL/GenBank/DDBJ whole genome shotgun (WGS) entry which is preliminary data.</text>
</comment>
<dbReference type="AlphaFoldDB" id="A0AAW9I7U7"/>
<dbReference type="Proteomes" id="UP001288778">
    <property type="component" value="Unassembled WGS sequence"/>
</dbReference>
<accession>A0AAW9I7U7</accession>
<evidence type="ECO:0000313" key="2">
    <source>
        <dbReference type="Proteomes" id="UP001288778"/>
    </source>
</evidence>
<protein>
    <submittedName>
        <fullName evidence="1">Uncharacterized protein</fullName>
    </submittedName>
</protein>
<reference evidence="1" key="1">
    <citation type="submission" date="2019-11" db="EMBL/GenBank/DDBJ databases">
        <title>Characterization of Clostridium perfringens isolates from swine manure treated agricultural soils.</title>
        <authorList>
            <person name="Wushke S.T."/>
        </authorList>
    </citation>
    <scope>NUCLEOTIDE SEQUENCE</scope>
    <source>
        <strain evidence="1">X94</strain>
    </source>
</reference>